<evidence type="ECO:0000313" key="2">
    <source>
        <dbReference type="EMBL" id="MBK1835541.1"/>
    </source>
</evidence>
<keyword evidence="2" id="KW-0347">Helicase</keyword>
<gene>
    <name evidence="2" type="ORF">JIN78_15840</name>
</gene>
<dbReference type="Proteomes" id="UP000604083">
    <property type="component" value="Unassembled WGS sequence"/>
</dbReference>
<dbReference type="InterPro" id="IPR006935">
    <property type="entry name" value="Helicase/UvrB_N"/>
</dbReference>
<comment type="caution">
    <text evidence="2">The sequence shown here is derived from an EMBL/GenBank/DDBJ whole genome shotgun (WGS) entry which is preliminary data.</text>
</comment>
<dbReference type="GO" id="GO:0004386">
    <property type="term" value="F:helicase activity"/>
    <property type="evidence" value="ECO:0007669"/>
    <property type="project" value="UniProtKB-KW"/>
</dbReference>
<name>A0A934RTU3_9BACT</name>
<dbReference type="AlphaFoldDB" id="A0A934RTU3"/>
<dbReference type="Pfam" id="PF04851">
    <property type="entry name" value="ResIII"/>
    <property type="match status" value="1"/>
</dbReference>
<accession>A0A934RTU3</accession>
<dbReference type="SUPFAM" id="SSF52540">
    <property type="entry name" value="P-loop containing nucleoside triphosphate hydrolases"/>
    <property type="match status" value="1"/>
</dbReference>
<evidence type="ECO:0000313" key="3">
    <source>
        <dbReference type="Proteomes" id="UP000604083"/>
    </source>
</evidence>
<organism evidence="2 3">
    <name type="scientific">Roseibacillus ishigakijimensis</name>
    <dbReference type="NCBI Taxonomy" id="454146"/>
    <lineage>
        <taxon>Bacteria</taxon>
        <taxon>Pseudomonadati</taxon>
        <taxon>Verrucomicrobiota</taxon>
        <taxon>Verrucomicrobiia</taxon>
        <taxon>Verrucomicrobiales</taxon>
        <taxon>Verrucomicrobiaceae</taxon>
        <taxon>Roseibacillus</taxon>
    </lineage>
</organism>
<dbReference type="InterPro" id="IPR027417">
    <property type="entry name" value="P-loop_NTPase"/>
</dbReference>
<dbReference type="RefSeq" id="WP_200392978.1">
    <property type="nucleotide sequence ID" value="NZ_JAENIO010000060.1"/>
</dbReference>
<proteinExistence type="predicted"/>
<keyword evidence="3" id="KW-1185">Reference proteome</keyword>
<dbReference type="GO" id="GO:0005524">
    <property type="term" value="F:ATP binding"/>
    <property type="evidence" value="ECO:0007669"/>
    <property type="project" value="InterPro"/>
</dbReference>
<evidence type="ECO:0000259" key="1">
    <source>
        <dbReference type="Pfam" id="PF04851"/>
    </source>
</evidence>
<feature type="domain" description="Helicase/UvrB N-terminal" evidence="1">
    <location>
        <begin position="152"/>
        <end position="310"/>
    </location>
</feature>
<dbReference type="GO" id="GO:0016787">
    <property type="term" value="F:hydrolase activity"/>
    <property type="evidence" value="ECO:0007669"/>
    <property type="project" value="InterPro"/>
</dbReference>
<dbReference type="EMBL" id="JAENIO010000060">
    <property type="protein sequence ID" value="MBK1835541.1"/>
    <property type="molecule type" value="Genomic_DNA"/>
</dbReference>
<keyword evidence="2" id="KW-0547">Nucleotide-binding</keyword>
<sequence>MNSNIKQRLVLAHWMIHQLGFSDYEQGFTALNEALKKCELGWDEQNVFHYRRALEAVLAENSDCRLTTDELIAYDLNLVTHWQTITRLRNQRESREIYPLPFQYLILLFSEFYLDYWTRAQRDESSELLNRLNNYRQEFNERFDDLPAAQRKKLAIPKFQPDDLHKLAIWAATGSGKTLLMHCQHLQLRHYLRERKLEKEFNKTFLITPNEGLSAQHLEDLHLSGIPARRFSKDNQGTLPGFDERGLVEVIEITKLKEKTGLTTVDIAELGTNNIVLIDEGHRGLAGDTEFKNRQALCAEGFSLEFSATFGQSLNSLSATKAQEMGDLYARSILFDYSYKRFYHDGYGKEFEILNYDRKPGTHAAEIQHSYLVACLARFFQQCKLHEDKGPAFAPYLLESPLMILVGGSVTGKKKYDEEGKNENNREETDVIQAIRFFARFCSQENEAVTILDQLLRDQLNFGDGGAVFARAFHYLRAQYPVTEEDAASRLYSDILRLCFHSSHAAPLHADYFTGSISEIGLRVGQSPDYFGVIKVGEGKKLWDRIDEDSRQEEGSRSLVASEREFGVSLFDGIKDARSKTRVLIGAKMFTEGWSCWRVSAMGLINVGRNEGSQIIQLFGRGVRLKGKNFGLKRSNALRNEEHPDHLIELETLNVFGIRADYMDTFREYIDEEGVVKESDKVEIALPTIENLARTDLKVILPKKDKPEFKETTVLPLKKKRLRGLVTADWFGRLSSLHSRYKLTDKYNDGIQPQPQTLSAENRKFLDYDAIYLAALRYKRKNALYNLEIDREQVRELLAQTDWYQLYLPPGILAFRSFADVALWQEIATDLVLKYIRKFYDYHRDEHDAPFQEYRTIQQILEAPGETYNAQFLRNLRTEYLATIDKSRDQLITDLGVIKGKLENGNLQPYNAHNVELFNFANHLYQPLIHVADGELKVSIKPTALNKHETQFCHDLKAWVAREKGGFLADKELYLLRNQSRGKGISFFAEGGFYPDFILWMMEGNQQHIFFLDPHGLRHARAFQDAKIQFHHTIKEIEKERLNDPLVTLDSWIISPTRRSAIEHWSDENEPQDFLDNHVVFMYDDPEDYLDQILRHAGLPVNSEQILFS</sequence>
<protein>
    <submittedName>
        <fullName evidence="2">DEAD/DEAH box helicase family protein</fullName>
    </submittedName>
</protein>
<dbReference type="GO" id="GO:0003677">
    <property type="term" value="F:DNA binding"/>
    <property type="evidence" value="ECO:0007669"/>
    <property type="project" value="InterPro"/>
</dbReference>
<keyword evidence="2" id="KW-0378">Hydrolase</keyword>
<reference evidence="2" key="1">
    <citation type="submission" date="2021-01" db="EMBL/GenBank/DDBJ databases">
        <title>Modified the classification status of verrucomicrobia.</title>
        <authorList>
            <person name="Feng X."/>
        </authorList>
    </citation>
    <scope>NUCLEOTIDE SEQUENCE</scope>
    <source>
        <strain evidence="2">KCTC 12986</strain>
    </source>
</reference>
<dbReference type="Gene3D" id="3.40.50.300">
    <property type="entry name" value="P-loop containing nucleotide triphosphate hydrolases"/>
    <property type="match status" value="1"/>
</dbReference>
<keyword evidence="2" id="KW-0067">ATP-binding</keyword>